<keyword evidence="1" id="KW-1133">Transmembrane helix</keyword>
<evidence type="ECO:0000313" key="3">
    <source>
        <dbReference type="Proteomes" id="UP001257914"/>
    </source>
</evidence>
<evidence type="ECO:0000313" key="2">
    <source>
        <dbReference type="EMBL" id="MDU0113537.1"/>
    </source>
</evidence>
<comment type="caution">
    <text evidence="2">The sequence shown here is derived from an EMBL/GenBank/DDBJ whole genome shotgun (WGS) entry which is preliminary data.</text>
</comment>
<proteinExistence type="predicted"/>
<dbReference type="RefSeq" id="WP_315947153.1">
    <property type="nucleotide sequence ID" value="NZ_JAWCUA010000007.1"/>
</dbReference>
<name>A0ABU3R1I7_9GAMM</name>
<keyword evidence="1" id="KW-0812">Transmembrane</keyword>
<sequence>MKENKYTKYISFGLVVGSVIGLFLDIYQINVFGAVGLGIVFTPIIGLCLGAVICSFKNKKYSPSK</sequence>
<gene>
    <name evidence="2" type="ORF">RT723_11115</name>
</gene>
<feature type="transmembrane region" description="Helical" evidence="1">
    <location>
        <begin position="35"/>
        <end position="56"/>
    </location>
</feature>
<feature type="transmembrane region" description="Helical" evidence="1">
    <location>
        <begin position="9"/>
        <end position="29"/>
    </location>
</feature>
<evidence type="ECO:0000256" key="1">
    <source>
        <dbReference type="SAM" id="Phobius"/>
    </source>
</evidence>
<keyword evidence="3" id="KW-1185">Reference proteome</keyword>
<reference evidence="2 3" key="1">
    <citation type="submission" date="2023-10" db="EMBL/GenBank/DDBJ databases">
        <title>Psychrosphaera aquimaarina strain SW33 isolated from seawater.</title>
        <authorList>
            <person name="Bayburt H."/>
            <person name="Kim J.M."/>
            <person name="Choi B.J."/>
            <person name="Jeon C.O."/>
        </authorList>
    </citation>
    <scope>NUCLEOTIDE SEQUENCE [LARGE SCALE GENOMIC DNA]</scope>
    <source>
        <strain evidence="2 3">KCTC 52743</strain>
    </source>
</reference>
<evidence type="ECO:0008006" key="4">
    <source>
        <dbReference type="Google" id="ProtNLM"/>
    </source>
</evidence>
<dbReference type="EMBL" id="JAWCUA010000007">
    <property type="protein sequence ID" value="MDU0113537.1"/>
    <property type="molecule type" value="Genomic_DNA"/>
</dbReference>
<accession>A0ABU3R1I7</accession>
<dbReference type="Proteomes" id="UP001257914">
    <property type="component" value="Unassembled WGS sequence"/>
</dbReference>
<organism evidence="2 3">
    <name type="scientific">Psychrosphaera aquimarina</name>
    <dbReference type="NCBI Taxonomy" id="2044854"/>
    <lineage>
        <taxon>Bacteria</taxon>
        <taxon>Pseudomonadati</taxon>
        <taxon>Pseudomonadota</taxon>
        <taxon>Gammaproteobacteria</taxon>
        <taxon>Alteromonadales</taxon>
        <taxon>Pseudoalteromonadaceae</taxon>
        <taxon>Psychrosphaera</taxon>
    </lineage>
</organism>
<protein>
    <recommendedName>
        <fullName evidence="4">AtpZ/AtpI family protein</fullName>
    </recommendedName>
</protein>
<keyword evidence="1" id="KW-0472">Membrane</keyword>